<evidence type="ECO:0000256" key="4">
    <source>
        <dbReference type="ARBA" id="ARBA00023098"/>
    </source>
</evidence>
<dbReference type="SUPFAM" id="SSF52096">
    <property type="entry name" value="ClpP/crotonase"/>
    <property type="match status" value="1"/>
</dbReference>
<dbReference type="EC" id="4.2.1.17" evidence="2"/>
<dbReference type="GO" id="GO:0006635">
    <property type="term" value="P:fatty acid beta-oxidation"/>
    <property type="evidence" value="ECO:0007669"/>
    <property type="project" value="TreeGrafter"/>
</dbReference>
<comment type="similarity">
    <text evidence="1 7">Belongs to the enoyl-CoA hydratase/isomerase family.</text>
</comment>
<evidence type="ECO:0000256" key="6">
    <source>
        <dbReference type="ARBA" id="ARBA00073937"/>
    </source>
</evidence>
<dbReference type="AlphaFoldDB" id="A0AAU9JXR5"/>
<evidence type="ECO:0000256" key="3">
    <source>
        <dbReference type="ARBA" id="ARBA00022832"/>
    </source>
</evidence>
<dbReference type="Pfam" id="PF00378">
    <property type="entry name" value="ECH_1"/>
    <property type="match status" value="1"/>
</dbReference>
<keyword evidence="5" id="KW-0456">Lyase</keyword>
<accession>A0AAU9JXR5</accession>
<protein>
    <recommendedName>
        <fullName evidence="6">Probable enoyl-CoA hydratase, mitochondrial</fullName>
        <ecNumber evidence="2">4.2.1.17</ecNumber>
    </recommendedName>
</protein>
<organism evidence="8 9">
    <name type="scientific">Blepharisma stoltei</name>
    <dbReference type="NCBI Taxonomy" id="1481888"/>
    <lineage>
        <taxon>Eukaryota</taxon>
        <taxon>Sar</taxon>
        <taxon>Alveolata</taxon>
        <taxon>Ciliophora</taxon>
        <taxon>Postciliodesmatophora</taxon>
        <taxon>Heterotrichea</taxon>
        <taxon>Heterotrichida</taxon>
        <taxon>Blepharismidae</taxon>
        <taxon>Blepharisma</taxon>
    </lineage>
</organism>
<sequence length="275" mass="30677">MFSLSRFIKAKSAWRNFNTKYQFIDVKKEEKVSIITMNRPKASNALCDRLIHEIVTQLKKCDRNPETNAIVLTGLHKVFAAGADVKEMEPRTFQGNFSTNFSSEWDEIAKTRKPLIAAVNGFALGGGCEIAMMCDIIIAGENSKFGHPEIKLGTFSGAGGTQRLTRAVGKAKAMEMLLTGELISAREAWQSGLVSRIVPDHDVVDIAIKIAAKIAANSQPMAMMAKECINQAYESTLQEGLEFERRMFQSTFAFYDREEGMKSFINKRDPEFKDA</sequence>
<keyword evidence="4" id="KW-0443">Lipid metabolism</keyword>
<dbReference type="PANTHER" id="PTHR11941:SF54">
    <property type="entry name" value="ENOYL-COA HYDRATASE, MITOCHONDRIAL"/>
    <property type="match status" value="1"/>
</dbReference>
<dbReference type="PROSITE" id="PS00166">
    <property type="entry name" value="ENOYL_COA_HYDRATASE"/>
    <property type="match status" value="1"/>
</dbReference>
<name>A0AAU9JXR5_9CILI</name>
<dbReference type="FunFam" id="1.10.12.10:FF:000001">
    <property type="entry name" value="Probable enoyl-CoA hydratase, mitochondrial"/>
    <property type="match status" value="1"/>
</dbReference>
<reference evidence="8" key="1">
    <citation type="submission" date="2021-09" db="EMBL/GenBank/DDBJ databases">
        <authorList>
            <consortium name="AG Swart"/>
            <person name="Singh M."/>
            <person name="Singh A."/>
            <person name="Seah K."/>
            <person name="Emmerich C."/>
        </authorList>
    </citation>
    <scope>NUCLEOTIDE SEQUENCE</scope>
    <source>
        <strain evidence="8">ATCC30299</strain>
    </source>
</reference>
<dbReference type="FunFam" id="3.90.226.10:FF:000019">
    <property type="entry name" value="Enoyl-CoA hydratase, mitochondrial"/>
    <property type="match status" value="1"/>
</dbReference>
<dbReference type="Gene3D" id="1.10.12.10">
    <property type="entry name" value="Lyase 2-enoyl-coa Hydratase, Chain A, domain 2"/>
    <property type="match status" value="1"/>
</dbReference>
<comment type="caution">
    <text evidence="8">The sequence shown here is derived from an EMBL/GenBank/DDBJ whole genome shotgun (WGS) entry which is preliminary data.</text>
</comment>
<evidence type="ECO:0000256" key="1">
    <source>
        <dbReference type="ARBA" id="ARBA00005254"/>
    </source>
</evidence>
<evidence type="ECO:0000313" key="9">
    <source>
        <dbReference type="Proteomes" id="UP001162131"/>
    </source>
</evidence>
<evidence type="ECO:0000256" key="7">
    <source>
        <dbReference type="RuleBase" id="RU003707"/>
    </source>
</evidence>
<dbReference type="InterPro" id="IPR014748">
    <property type="entry name" value="Enoyl-CoA_hydra_C"/>
</dbReference>
<evidence type="ECO:0000256" key="2">
    <source>
        <dbReference type="ARBA" id="ARBA00012076"/>
    </source>
</evidence>
<proteinExistence type="inferred from homology"/>
<dbReference type="InterPro" id="IPR018376">
    <property type="entry name" value="Enoyl-CoA_hyd/isom_CS"/>
</dbReference>
<keyword evidence="3" id="KW-0276">Fatty acid metabolism</keyword>
<gene>
    <name evidence="8" type="ORF">BSTOLATCC_MIC53701</name>
</gene>
<dbReference type="GO" id="GO:0004300">
    <property type="term" value="F:enoyl-CoA hydratase activity"/>
    <property type="evidence" value="ECO:0007669"/>
    <property type="project" value="UniProtKB-EC"/>
</dbReference>
<dbReference type="CDD" id="cd06558">
    <property type="entry name" value="crotonase-like"/>
    <property type="match status" value="1"/>
</dbReference>
<dbReference type="PANTHER" id="PTHR11941">
    <property type="entry name" value="ENOYL-COA HYDRATASE-RELATED"/>
    <property type="match status" value="1"/>
</dbReference>
<keyword evidence="9" id="KW-1185">Reference proteome</keyword>
<dbReference type="Proteomes" id="UP001162131">
    <property type="component" value="Unassembled WGS sequence"/>
</dbReference>
<evidence type="ECO:0000313" key="8">
    <source>
        <dbReference type="EMBL" id="CAG9331636.1"/>
    </source>
</evidence>
<dbReference type="GO" id="GO:0005739">
    <property type="term" value="C:mitochondrion"/>
    <property type="evidence" value="ECO:0007669"/>
    <property type="project" value="TreeGrafter"/>
</dbReference>
<dbReference type="InterPro" id="IPR001753">
    <property type="entry name" value="Enoyl-CoA_hydra/iso"/>
</dbReference>
<dbReference type="EMBL" id="CAJZBQ010000053">
    <property type="protein sequence ID" value="CAG9331636.1"/>
    <property type="molecule type" value="Genomic_DNA"/>
</dbReference>
<dbReference type="Gene3D" id="3.90.226.10">
    <property type="entry name" value="2-enoyl-CoA Hydratase, Chain A, domain 1"/>
    <property type="match status" value="1"/>
</dbReference>
<evidence type="ECO:0000256" key="5">
    <source>
        <dbReference type="ARBA" id="ARBA00023239"/>
    </source>
</evidence>
<dbReference type="InterPro" id="IPR029045">
    <property type="entry name" value="ClpP/crotonase-like_dom_sf"/>
</dbReference>